<dbReference type="SUPFAM" id="SSF161098">
    <property type="entry name" value="MetI-like"/>
    <property type="match status" value="1"/>
</dbReference>
<name>A0A5J6QHI9_9GAMM</name>
<evidence type="ECO:0000256" key="1">
    <source>
        <dbReference type="ARBA" id="ARBA00004429"/>
    </source>
</evidence>
<sequence length="290" mass="31571">MSSASLTAASSANAARRGSALGRRILIVSAWLAFALFLLLPLLVVLSEALKDGLGTFFTAIFEPDALSALKLTLIAVFISVPLNLVFGVAAAWCVSKYEFRGKSLLVTLIDLPFSVSPVIAGLIYVLLFGAQGYFGEWLQDRDIQIVFAVPGIVLATIFVTFPFVARELIPLMQEQGTQEEEAARLLGANGWQMFWHVTLPNIKWGLIYGVVLCTARAMGEFGAVSVVSGHIRGVTNTLPLHVEILYNEYNHVAAFSVASLLLVLALCILLLKQWSESRLSRLKSNADEE</sequence>
<dbReference type="EMBL" id="CP043311">
    <property type="protein sequence ID" value="QEY60651.1"/>
    <property type="molecule type" value="Genomic_DNA"/>
</dbReference>
<gene>
    <name evidence="14" type="primary">cysW</name>
    <name evidence="14" type="ORF">FXN65_00840</name>
</gene>
<evidence type="ECO:0000256" key="3">
    <source>
        <dbReference type="ARBA" id="ARBA00022448"/>
    </source>
</evidence>
<feature type="transmembrane region" description="Helical" evidence="12">
    <location>
        <begin position="252"/>
        <end position="272"/>
    </location>
</feature>
<dbReference type="Gene3D" id="1.10.3720.10">
    <property type="entry name" value="MetI-like"/>
    <property type="match status" value="1"/>
</dbReference>
<keyword evidence="9 12" id="KW-0472">Membrane</keyword>
<feature type="transmembrane region" description="Helical" evidence="12">
    <location>
        <begin position="66"/>
        <end position="93"/>
    </location>
</feature>
<dbReference type="GO" id="GO:0005886">
    <property type="term" value="C:plasma membrane"/>
    <property type="evidence" value="ECO:0007669"/>
    <property type="project" value="UniProtKB-SubCell"/>
</dbReference>
<dbReference type="Pfam" id="PF00528">
    <property type="entry name" value="BPD_transp_1"/>
    <property type="match status" value="1"/>
</dbReference>
<organism evidence="14 15">
    <name type="scientific">Metapseudomonas lalkuanensis</name>
    <dbReference type="NCBI Taxonomy" id="2604832"/>
    <lineage>
        <taxon>Bacteria</taxon>
        <taxon>Pseudomonadati</taxon>
        <taxon>Pseudomonadota</taxon>
        <taxon>Gammaproteobacteria</taxon>
        <taxon>Pseudomonadales</taxon>
        <taxon>Pseudomonadaceae</taxon>
        <taxon>Metapseudomonas</taxon>
    </lineage>
</organism>
<dbReference type="PANTHER" id="PTHR30406:SF1">
    <property type="entry name" value="SULFATE TRANSPORT SYSTEM PERMEASE PROTEIN CYSW"/>
    <property type="match status" value="1"/>
</dbReference>
<comment type="subunit">
    <text evidence="2">The complex is composed of two ATP-binding proteins (CysA), two transmembrane proteins (CysT and CysW) and a solute-binding protein (CysP).</text>
</comment>
<dbReference type="CDD" id="cd06261">
    <property type="entry name" value="TM_PBP2"/>
    <property type="match status" value="1"/>
</dbReference>
<evidence type="ECO:0000313" key="15">
    <source>
        <dbReference type="Proteomes" id="UP000327179"/>
    </source>
</evidence>
<feature type="domain" description="ABC transmembrane type-1" evidence="13">
    <location>
        <begin position="70"/>
        <end position="271"/>
    </location>
</feature>
<dbReference type="RefSeq" id="WP_151131205.1">
    <property type="nucleotide sequence ID" value="NZ_CP043311.1"/>
</dbReference>
<evidence type="ECO:0000256" key="4">
    <source>
        <dbReference type="ARBA" id="ARBA00022475"/>
    </source>
</evidence>
<dbReference type="InterPro" id="IPR011866">
    <property type="entry name" value="CysW_permease"/>
</dbReference>
<evidence type="ECO:0000256" key="8">
    <source>
        <dbReference type="ARBA" id="ARBA00023032"/>
    </source>
</evidence>
<proteinExistence type="predicted"/>
<dbReference type="AlphaFoldDB" id="A0A5J6QHI9"/>
<dbReference type="PANTHER" id="PTHR30406">
    <property type="entry name" value="SULFATE TRANSPORT SYSTEM PERMEASE PROTEIN"/>
    <property type="match status" value="1"/>
</dbReference>
<keyword evidence="3" id="KW-0813">Transport</keyword>
<reference evidence="14 15" key="1">
    <citation type="submission" date="2019-08" db="EMBL/GenBank/DDBJ databases">
        <title>Whole-genome Sequencing of e-waste polymer degrading bacterium Pseudomonas sp. strain PE08.</title>
        <authorList>
            <person name="Kirdat K."/>
            <person name="Debbarma P."/>
            <person name="Narawade N."/>
            <person name="Suyal D."/>
            <person name="Thorat V."/>
            <person name="Shouche Y."/>
            <person name="Goel R."/>
            <person name="Yadav A."/>
        </authorList>
    </citation>
    <scope>NUCLEOTIDE SEQUENCE [LARGE SCALE GENOMIC DNA]</scope>
    <source>
        <strain evidence="14 15">PE08</strain>
    </source>
</reference>
<evidence type="ECO:0000256" key="2">
    <source>
        <dbReference type="ARBA" id="ARBA00011779"/>
    </source>
</evidence>
<feature type="transmembrane region" description="Helical" evidence="12">
    <location>
        <begin position="105"/>
        <end position="126"/>
    </location>
</feature>
<dbReference type="FunFam" id="1.10.3720.10:FF:000015">
    <property type="entry name" value="Sulfate ABC transporter, permease CysW"/>
    <property type="match status" value="1"/>
</dbReference>
<dbReference type="InterPro" id="IPR000515">
    <property type="entry name" value="MetI-like"/>
</dbReference>
<evidence type="ECO:0000256" key="5">
    <source>
        <dbReference type="ARBA" id="ARBA00022519"/>
    </source>
</evidence>
<keyword evidence="5" id="KW-0997">Cell inner membrane</keyword>
<feature type="transmembrane region" description="Helical" evidence="12">
    <location>
        <begin position="146"/>
        <end position="166"/>
    </location>
</feature>
<comment type="subcellular location">
    <subcellularLocation>
        <location evidence="1">Cell inner membrane</location>
        <topology evidence="1">Multi-pass membrane protein</topology>
    </subcellularLocation>
</comment>
<keyword evidence="8" id="KW-0764">Sulfate transport</keyword>
<evidence type="ECO:0000313" key="14">
    <source>
        <dbReference type="EMBL" id="QEY60651.1"/>
    </source>
</evidence>
<evidence type="ECO:0000256" key="12">
    <source>
        <dbReference type="SAM" id="Phobius"/>
    </source>
</evidence>
<dbReference type="NCBIfam" id="TIGR02140">
    <property type="entry name" value="permease_CysW"/>
    <property type="match status" value="1"/>
</dbReference>
<feature type="transmembrane region" description="Helical" evidence="12">
    <location>
        <begin position="207"/>
        <end position="232"/>
    </location>
</feature>
<evidence type="ECO:0000256" key="11">
    <source>
        <dbReference type="ARBA" id="ARBA00067681"/>
    </source>
</evidence>
<evidence type="ECO:0000256" key="9">
    <source>
        <dbReference type="ARBA" id="ARBA00023136"/>
    </source>
</evidence>
<dbReference type="Proteomes" id="UP000327179">
    <property type="component" value="Chromosome"/>
</dbReference>
<dbReference type="InterPro" id="IPR035906">
    <property type="entry name" value="MetI-like_sf"/>
</dbReference>
<comment type="function">
    <text evidence="10">Part of the ABC transporter complex CysAWTP (TC 3.A.1.6.1) involved in sulfate/thiosulfate import. Probably responsible for the translocation of the substrate across the membrane.</text>
</comment>
<evidence type="ECO:0000256" key="7">
    <source>
        <dbReference type="ARBA" id="ARBA00022989"/>
    </source>
</evidence>
<dbReference type="PROSITE" id="PS50928">
    <property type="entry name" value="ABC_TM1"/>
    <property type="match status" value="1"/>
</dbReference>
<accession>A0A5J6QHI9</accession>
<keyword evidence="6 12" id="KW-0812">Transmembrane</keyword>
<evidence type="ECO:0000256" key="6">
    <source>
        <dbReference type="ARBA" id="ARBA00022692"/>
    </source>
</evidence>
<evidence type="ECO:0000256" key="10">
    <source>
        <dbReference type="ARBA" id="ARBA00025323"/>
    </source>
</evidence>
<keyword evidence="15" id="KW-1185">Reference proteome</keyword>
<dbReference type="KEGG" id="plal:FXN65_00840"/>
<dbReference type="InterPro" id="IPR005667">
    <property type="entry name" value="Sulph_transpt2"/>
</dbReference>
<protein>
    <recommendedName>
        <fullName evidence="11">Sulfate transport system permease protein CysW</fullName>
    </recommendedName>
</protein>
<keyword evidence="7 12" id="KW-1133">Transmembrane helix</keyword>
<dbReference type="GO" id="GO:0015419">
    <property type="term" value="F:ABC-type sulfate transporter activity"/>
    <property type="evidence" value="ECO:0007669"/>
    <property type="project" value="InterPro"/>
</dbReference>
<evidence type="ECO:0000259" key="13">
    <source>
        <dbReference type="PROSITE" id="PS50928"/>
    </source>
</evidence>
<feature type="transmembrane region" description="Helical" evidence="12">
    <location>
        <begin position="25"/>
        <end position="46"/>
    </location>
</feature>
<dbReference type="NCBIfam" id="TIGR00969">
    <property type="entry name" value="3a0106s02"/>
    <property type="match status" value="1"/>
</dbReference>
<keyword evidence="4" id="KW-1003">Cell membrane</keyword>